<reference evidence="13 14" key="1">
    <citation type="submission" date="2021-07" db="EMBL/GenBank/DDBJ databases">
        <title>The Aristolochia fimbriata genome: insights into angiosperm evolution, floral development and chemical biosynthesis.</title>
        <authorList>
            <person name="Jiao Y."/>
        </authorList>
    </citation>
    <scope>NUCLEOTIDE SEQUENCE [LARGE SCALE GENOMIC DNA]</scope>
    <source>
        <strain evidence="13">IBCAS-2021</strain>
        <tissue evidence="13">Leaf</tissue>
    </source>
</reference>
<dbReference type="InterPro" id="IPR036396">
    <property type="entry name" value="Cyt_P450_sf"/>
</dbReference>
<dbReference type="Gene3D" id="1.10.630.10">
    <property type="entry name" value="Cytochrome P450"/>
    <property type="match status" value="1"/>
</dbReference>
<comment type="cofactor">
    <cofactor evidence="1 10">
        <name>heme</name>
        <dbReference type="ChEBI" id="CHEBI:30413"/>
    </cofactor>
</comment>
<evidence type="ECO:0000256" key="5">
    <source>
        <dbReference type="ARBA" id="ARBA00022723"/>
    </source>
</evidence>
<dbReference type="CDD" id="cd20654">
    <property type="entry name" value="CYP82"/>
    <property type="match status" value="1"/>
</dbReference>
<comment type="similarity">
    <text evidence="11">Belongs to the cytochrome P450 family.</text>
</comment>
<accession>A0AAV7DYX9</accession>
<dbReference type="GO" id="GO:0005506">
    <property type="term" value="F:iron ion binding"/>
    <property type="evidence" value="ECO:0007669"/>
    <property type="project" value="InterPro"/>
</dbReference>
<dbReference type="EMBL" id="JAINDJ010000008">
    <property type="protein sequence ID" value="KAG9440791.1"/>
    <property type="molecule type" value="Genomic_DNA"/>
</dbReference>
<dbReference type="Proteomes" id="UP000825729">
    <property type="component" value="Unassembled WGS sequence"/>
</dbReference>
<evidence type="ECO:0000256" key="8">
    <source>
        <dbReference type="ARBA" id="ARBA00023004"/>
    </source>
</evidence>
<dbReference type="SUPFAM" id="SSF48264">
    <property type="entry name" value="Cytochrome P450"/>
    <property type="match status" value="1"/>
</dbReference>
<dbReference type="InterPro" id="IPR001128">
    <property type="entry name" value="Cyt_P450"/>
</dbReference>
<comment type="caution">
    <text evidence="13">The sequence shown here is derived from an EMBL/GenBank/DDBJ whole genome shotgun (WGS) entry which is preliminary data.</text>
</comment>
<keyword evidence="14" id="KW-1185">Reference proteome</keyword>
<dbReference type="InterPro" id="IPR017972">
    <property type="entry name" value="Cyt_P450_CS"/>
</dbReference>
<evidence type="ECO:0000256" key="12">
    <source>
        <dbReference type="SAM" id="Phobius"/>
    </source>
</evidence>
<name>A0AAV7DYX9_ARIFI</name>
<sequence>MDLSLLLKGLLSIIAVVLLYTSIWRKGKGCGRREAPQPGRRLPIIGHFYLLGAKDQPLFRTFADMADKHGPVFTFWLGMRRTIVVSGRDAAKECFTVNDKALANRPRYAAAEHLGYDYAMFGFAPYGPYWREIRKIATLELLSNRRLELLKHVPAAEVHSSLKSLYGRWVKNGRQRPIKVEMKEWFGNLTFNNVMMMIAGKRYFAGDDKDVGEEQEAQEFRRCMLEFFRLTGVFVASDAVPFMKWFDLGGHVRAMKKAAAEMDAVVARWVEEHRRERSSGDRREEEDFTHVLLSILEDAQITTYSPDTIIKATCLAVILGGTDTTAVTLTWALALLLNNPRVLTKLQEEVDTLVGKNRMVNYVDISNLPYLHATVKEVMRLYPAAPLSVPREATVACEVAGFRVPAGTRVILNLWKLQRDPEIWDEPEEFRPERFLSTQKELDVRGQNFEYIPFGSGRRVCPGISFALQVMHLVLARLLHAFDLQSPSGLTVDMTEEAGLTITRANPLEVMLTPRLPSSTLYN</sequence>
<evidence type="ECO:0000256" key="7">
    <source>
        <dbReference type="ARBA" id="ARBA00023002"/>
    </source>
</evidence>
<organism evidence="13 14">
    <name type="scientific">Aristolochia fimbriata</name>
    <name type="common">White veined hardy Dutchman's pipe vine</name>
    <dbReference type="NCBI Taxonomy" id="158543"/>
    <lineage>
        <taxon>Eukaryota</taxon>
        <taxon>Viridiplantae</taxon>
        <taxon>Streptophyta</taxon>
        <taxon>Embryophyta</taxon>
        <taxon>Tracheophyta</taxon>
        <taxon>Spermatophyta</taxon>
        <taxon>Magnoliopsida</taxon>
        <taxon>Magnoliidae</taxon>
        <taxon>Piperales</taxon>
        <taxon>Aristolochiaceae</taxon>
        <taxon>Aristolochia</taxon>
    </lineage>
</organism>
<dbReference type="FunFam" id="1.10.630.10:FF:000026">
    <property type="entry name" value="Cytochrome P450 82C4"/>
    <property type="match status" value="1"/>
</dbReference>
<evidence type="ECO:0000313" key="14">
    <source>
        <dbReference type="Proteomes" id="UP000825729"/>
    </source>
</evidence>
<dbReference type="Pfam" id="PF00067">
    <property type="entry name" value="p450"/>
    <property type="match status" value="1"/>
</dbReference>
<feature type="binding site" description="axial binding residue" evidence="10">
    <location>
        <position position="461"/>
    </location>
    <ligand>
        <name>heme</name>
        <dbReference type="ChEBI" id="CHEBI:30413"/>
    </ligand>
    <ligandPart>
        <name>Fe</name>
        <dbReference type="ChEBI" id="CHEBI:18248"/>
    </ligandPart>
</feature>
<protein>
    <recommendedName>
        <fullName evidence="15">Cytochrome P450</fullName>
    </recommendedName>
</protein>
<dbReference type="AlphaFoldDB" id="A0AAV7DYX9"/>
<comment type="subcellular location">
    <subcellularLocation>
        <location evidence="2">Membrane</location>
    </subcellularLocation>
</comment>
<feature type="transmembrane region" description="Helical" evidence="12">
    <location>
        <begin position="6"/>
        <end position="24"/>
    </location>
</feature>
<evidence type="ECO:0000256" key="4">
    <source>
        <dbReference type="ARBA" id="ARBA00022692"/>
    </source>
</evidence>
<gene>
    <name evidence="13" type="ORF">H6P81_020956</name>
</gene>
<keyword evidence="3 10" id="KW-0349">Heme</keyword>
<dbReference type="PROSITE" id="PS00086">
    <property type="entry name" value="CYTOCHROME_P450"/>
    <property type="match status" value="1"/>
</dbReference>
<dbReference type="PRINTS" id="PR00463">
    <property type="entry name" value="EP450I"/>
</dbReference>
<evidence type="ECO:0000256" key="6">
    <source>
        <dbReference type="ARBA" id="ARBA00022989"/>
    </source>
</evidence>
<dbReference type="PANTHER" id="PTHR47947">
    <property type="entry name" value="CYTOCHROME P450 82C3-RELATED"/>
    <property type="match status" value="1"/>
</dbReference>
<evidence type="ECO:0008006" key="15">
    <source>
        <dbReference type="Google" id="ProtNLM"/>
    </source>
</evidence>
<keyword evidence="5 10" id="KW-0479">Metal-binding</keyword>
<evidence type="ECO:0000313" key="13">
    <source>
        <dbReference type="EMBL" id="KAG9440791.1"/>
    </source>
</evidence>
<dbReference type="GO" id="GO:0004497">
    <property type="term" value="F:monooxygenase activity"/>
    <property type="evidence" value="ECO:0007669"/>
    <property type="project" value="UniProtKB-KW"/>
</dbReference>
<dbReference type="PRINTS" id="PR00385">
    <property type="entry name" value="P450"/>
</dbReference>
<keyword evidence="6 12" id="KW-1133">Transmembrane helix</keyword>
<dbReference type="PANTHER" id="PTHR47947:SF26">
    <property type="entry name" value="CYTOCHROME P450"/>
    <property type="match status" value="1"/>
</dbReference>
<dbReference type="GO" id="GO:0016020">
    <property type="term" value="C:membrane"/>
    <property type="evidence" value="ECO:0007669"/>
    <property type="project" value="UniProtKB-SubCell"/>
</dbReference>
<proteinExistence type="inferred from homology"/>
<evidence type="ECO:0000256" key="1">
    <source>
        <dbReference type="ARBA" id="ARBA00001971"/>
    </source>
</evidence>
<evidence type="ECO:0000256" key="11">
    <source>
        <dbReference type="RuleBase" id="RU000461"/>
    </source>
</evidence>
<evidence type="ECO:0000256" key="10">
    <source>
        <dbReference type="PIRSR" id="PIRSR602401-1"/>
    </source>
</evidence>
<evidence type="ECO:0000256" key="3">
    <source>
        <dbReference type="ARBA" id="ARBA00022617"/>
    </source>
</evidence>
<evidence type="ECO:0000256" key="2">
    <source>
        <dbReference type="ARBA" id="ARBA00004370"/>
    </source>
</evidence>
<dbReference type="GO" id="GO:0016705">
    <property type="term" value="F:oxidoreductase activity, acting on paired donors, with incorporation or reduction of molecular oxygen"/>
    <property type="evidence" value="ECO:0007669"/>
    <property type="project" value="InterPro"/>
</dbReference>
<keyword evidence="8 10" id="KW-0408">Iron</keyword>
<dbReference type="InterPro" id="IPR002401">
    <property type="entry name" value="Cyt_P450_E_grp-I"/>
</dbReference>
<keyword evidence="7 11" id="KW-0560">Oxidoreductase</keyword>
<dbReference type="GO" id="GO:0020037">
    <property type="term" value="F:heme binding"/>
    <property type="evidence" value="ECO:0007669"/>
    <property type="project" value="InterPro"/>
</dbReference>
<keyword evidence="4 12" id="KW-0812">Transmembrane</keyword>
<keyword evidence="11" id="KW-0503">Monooxygenase</keyword>
<dbReference type="InterPro" id="IPR050651">
    <property type="entry name" value="Plant_Cytochrome_P450_Monoox"/>
</dbReference>
<evidence type="ECO:0000256" key="9">
    <source>
        <dbReference type="ARBA" id="ARBA00023136"/>
    </source>
</evidence>
<keyword evidence="9 12" id="KW-0472">Membrane</keyword>